<dbReference type="GO" id="GO:0005856">
    <property type="term" value="C:cytoskeleton"/>
    <property type="evidence" value="ECO:0007669"/>
    <property type="project" value="UniProtKB-SubCell"/>
</dbReference>
<dbReference type="Gene3D" id="2.30.29.30">
    <property type="entry name" value="Pleckstrin-homology domain (PH domain)/Phosphotyrosine-binding domain (PTB)"/>
    <property type="match status" value="1"/>
</dbReference>
<dbReference type="CDD" id="cd17203">
    <property type="entry name" value="FERM_F1_EPB41L3"/>
    <property type="match status" value="1"/>
</dbReference>
<keyword evidence="15" id="KW-1185">Reference proteome</keyword>
<dbReference type="SMART" id="SM00295">
    <property type="entry name" value="B41"/>
    <property type="match status" value="1"/>
</dbReference>
<feature type="compositionally biased region" description="Polar residues" evidence="12">
    <location>
        <begin position="1132"/>
        <end position="1145"/>
    </location>
</feature>
<dbReference type="InterPro" id="IPR000798">
    <property type="entry name" value="Ez/rad/moesin-like"/>
</dbReference>
<gene>
    <name evidence="14" type="primary">EPB41L3</name>
</gene>
<dbReference type="SUPFAM" id="SSF47031">
    <property type="entry name" value="Second domain of FERM"/>
    <property type="match status" value="1"/>
</dbReference>
<feature type="compositionally biased region" description="Polar residues" evidence="12">
    <location>
        <begin position="995"/>
        <end position="1014"/>
    </location>
</feature>
<dbReference type="CDD" id="cd14473">
    <property type="entry name" value="FERM_B-lobe"/>
    <property type="match status" value="1"/>
</dbReference>
<evidence type="ECO:0000256" key="8">
    <source>
        <dbReference type="ARBA" id="ARBA00030419"/>
    </source>
</evidence>
<feature type="compositionally biased region" description="Low complexity" evidence="12">
    <location>
        <begin position="608"/>
        <end position="617"/>
    </location>
</feature>
<dbReference type="InterPro" id="IPR014847">
    <property type="entry name" value="FA"/>
</dbReference>
<dbReference type="InterPro" id="IPR035963">
    <property type="entry name" value="FERM_2"/>
</dbReference>
<dbReference type="InterPro" id="IPR018980">
    <property type="entry name" value="FERM_PH-like_C"/>
</dbReference>
<evidence type="ECO:0000313" key="15">
    <source>
        <dbReference type="Proteomes" id="UP000472268"/>
    </source>
</evidence>
<dbReference type="Pfam" id="PF05902">
    <property type="entry name" value="4_1_CTD"/>
    <property type="match status" value="1"/>
</dbReference>
<dbReference type="InterPro" id="IPR000299">
    <property type="entry name" value="FERM_domain"/>
</dbReference>
<feature type="compositionally biased region" description="Basic and acidic residues" evidence="12">
    <location>
        <begin position="876"/>
        <end position="885"/>
    </location>
</feature>
<evidence type="ECO:0000256" key="12">
    <source>
        <dbReference type="SAM" id="MobiDB-lite"/>
    </source>
</evidence>
<feature type="region of interest" description="Disordered" evidence="12">
    <location>
        <begin position="370"/>
        <end position="478"/>
    </location>
</feature>
<reference evidence="14" key="2">
    <citation type="submission" date="2025-08" db="UniProtKB">
        <authorList>
            <consortium name="Ensembl"/>
        </authorList>
    </citation>
    <scope>IDENTIFICATION</scope>
</reference>
<dbReference type="GO" id="GO:0030866">
    <property type="term" value="P:cortical actin cytoskeleton organization"/>
    <property type="evidence" value="ECO:0007669"/>
    <property type="project" value="InterPro"/>
</dbReference>
<dbReference type="FunFam" id="3.10.20.90:FF:000002">
    <property type="entry name" value="Erythrocyte protein band 4.1-like 3"/>
    <property type="match status" value="1"/>
</dbReference>
<evidence type="ECO:0000256" key="4">
    <source>
        <dbReference type="ARBA" id="ARBA00022553"/>
    </source>
</evidence>
<sequence>MQCKVILLDGSEYTCDVEKRSRGQVLFDKVCEHLNLLEKDYFGLTYRDAENQKNWLDPAKEIKKQIRSGAWHFSFNVKFYPPDPAQLSEDITRYYLCLQLRDDIVSGRLPCSFVTLALLGSYTVQSELGDYDPDECGNDYISEFRFAPNHTKELEDKVIELHKSHRGMTPAEAEMHFLENAKKLSMYGVDLHHAKDSEGVEIMLGVCASGLLIYRDRLRINRFAWPKVLKISYKRNNFYIKIRPGEFEQFESTIGFKLPNHRAAKRLWKVCVEHHTFFRLLLPEAPPKKFLTLGSKFRYSGRTQAQTRRASALIDRPAPYFERSSSKRYTMSRSLDGASVNENHEIYMKDSVSAAEVGTGQYATTKGISQTNLITTVTPEKKAEEERDEEEERRKKAEEATPVAAVRPEGKSPGLGTDSCPMSPPSAHRSPASPPELRRRCKENDRQPPGVEPATGAARVSGEPALDSDRKGKPSLGDQDVAFSYKQQTGKGTTLFSFSLQLPESFPSLLDDDGYLSFPNLSETNLLPQSLQHYLPIRSPSLVPCFLFIFFFLLSASFSVPYALTLSFPLAMCLCYLEPKAASLSASLDNDPSDSSEEETDSERTDTAADGETTATESDQEEDAELKAQELDKTQDDLMKHQTNISELKRTFLETSTDTAITNEWEKRLSTSPVRLAARQEDAPMIEPLVPEETKEEREISEKVIFLQQESSPFLESQGTEDWVIVDKVPTEVVDGDSKKTVTYKVVTVSSRTGDIPADLLRSGALEMQSFDDLAWEMQLKGESKQKIYTLGKSYDTVSGKIVTMTGKAKEGEKTVQPCGLEAFQKADRGLAESVKIIPVTADYEVLDIVPDEKSSRGPEVHTPKRKLSESLAPIREADSRRPSPEEDELQRAPGLGRDAAPHAGPDGVRPARTEPAPEGEVLKVGLFGPRRKSLSEWRYSQEPAFTVATAHYVTESTSSRVVTKQSSAEKLMDGSEIFSLLDSARKPTEFIGGVTSTSQSWVQKTETKTGPSKTETEASQHPEPLSTEKVVQETVLVEERHVMNVHASGDASYAAGEDVDAAAQAASADASGLKGKEGSALTEGAKEEKGEVAGTAVLEQEGTATVSHESEEEQSAAVHVSETWEQKPHFESSTVKTETISFGSVSPGGVKPEISTKEVPVVHTETKTITYESSQVDPGADLEPGVLMSAQTITSETTSTTTTTHITKTVKGGISETRIEKRIVITGDADIDHDQALAQAIKEAKEQHPDMSVTKVVVHKETEITPEDGED</sequence>
<dbReference type="PROSITE" id="PS50057">
    <property type="entry name" value="FERM_3"/>
    <property type="match status" value="1"/>
</dbReference>
<dbReference type="SMART" id="SM01195">
    <property type="entry name" value="FA"/>
    <property type="match status" value="1"/>
</dbReference>
<evidence type="ECO:0000256" key="5">
    <source>
        <dbReference type="ARBA" id="ARBA00023203"/>
    </source>
</evidence>
<dbReference type="AlphaFoldDB" id="A0A673VH28"/>
<dbReference type="GO" id="GO:0005938">
    <property type="term" value="C:cell cortex"/>
    <property type="evidence" value="ECO:0007669"/>
    <property type="project" value="UniProtKB-SubCell"/>
</dbReference>
<dbReference type="GO" id="GO:0005198">
    <property type="term" value="F:structural molecule activity"/>
    <property type="evidence" value="ECO:0007669"/>
    <property type="project" value="InterPro"/>
</dbReference>
<keyword evidence="5" id="KW-0009">Actin-binding</keyword>
<feature type="region of interest" description="Disordered" evidence="12">
    <location>
        <begin position="854"/>
        <end position="918"/>
    </location>
</feature>
<proteinExistence type="predicted"/>
<dbReference type="InterPro" id="IPR029071">
    <property type="entry name" value="Ubiquitin-like_domsf"/>
</dbReference>
<dbReference type="Ensembl" id="ENSSSUT00005037355.1">
    <property type="protein sequence ID" value="ENSSSUP00005032750.1"/>
    <property type="gene ID" value="ENSSSUG00005020890.1"/>
</dbReference>
<feature type="region of interest" description="Disordered" evidence="12">
    <location>
        <begin position="586"/>
        <end position="625"/>
    </location>
</feature>
<keyword evidence="4" id="KW-0597">Phosphoprotein</keyword>
<dbReference type="InterPro" id="IPR011993">
    <property type="entry name" value="PH-like_dom_sf"/>
</dbReference>
<dbReference type="Pfam" id="PF04382">
    <property type="entry name" value="SAB"/>
    <property type="match status" value="1"/>
</dbReference>
<evidence type="ECO:0000256" key="3">
    <source>
        <dbReference type="ARBA" id="ARBA00022490"/>
    </source>
</evidence>
<dbReference type="Gene3D" id="3.10.20.90">
    <property type="entry name" value="Phosphatidylinositol 3-kinase Catalytic Subunit, Chain A, domain 1"/>
    <property type="match status" value="1"/>
</dbReference>
<dbReference type="SUPFAM" id="SSF50729">
    <property type="entry name" value="PH domain-like"/>
    <property type="match status" value="1"/>
</dbReference>
<evidence type="ECO:0000256" key="1">
    <source>
        <dbReference type="ARBA" id="ARBA00004245"/>
    </source>
</evidence>
<feature type="region of interest" description="Disordered" evidence="12">
    <location>
        <begin position="1069"/>
        <end position="1154"/>
    </location>
</feature>
<dbReference type="Pfam" id="PF09379">
    <property type="entry name" value="FERM_N"/>
    <property type="match status" value="1"/>
</dbReference>
<dbReference type="InterPro" id="IPR019747">
    <property type="entry name" value="FERM_CS"/>
</dbReference>
<dbReference type="CDD" id="cd13184">
    <property type="entry name" value="FERM_C_4_1_family"/>
    <property type="match status" value="1"/>
</dbReference>
<dbReference type="PROSITE" id="PS00661">
    <property type="entry name" value="FERM_2"/>
    <property type="match status" value="1"/>
</dbReference>
<dbReference type="SMART" id="SM01196">
    <property type="entry name" value="FERM_C"/>
    <property type="match status" value="1"/>
</dbReference>
<organism evidence="14 15">
    <name type="scientific">Suricata suricatta</name>
    <name type="common">Meerkat</name>
    <dbReference type="NCBI Taxonomy" id="37032"/>
    <lineage>
        <taxon>Eukaryota</taxon>
        <taxon>Metazoa</taxon>
        <taxon>Chordata</taxon>
        <taxon>Craniata</taxon>
        <taxon>Vertebrata</taxon>
        <taxon>Euteleostomi</taxon>
        <taxon>Mammalia</taxon>
        <taxon>Eutheria</taxon>
        <taxon>Laurasiatheria</taxon>
        <taxon>Carnivora</taxon>
        <taxon>Feliformia</taxon>
        <taxon>Herpestidae</taxon>
        <taxon>Suricata</taxon>
    </lineage>
</organism>
<dbReference type="GO" id="GO:0031032">
    <property type="term" value="P:actomyosin structure organization"/>
    <property type="evidence" value="ECO:0007669"/>
    <property type="project" value="TreeGrafter"/>
</dbReference>
<evidence type="ECO:0000256" key="7">
    <source>
        <dbReference type="ARBA" id="ARBA00023658"/>
    </source>
</evidence>
<evidence type="ECO:0000313" key="14">
    <source>
        <dbReference type="Ensembl" id="ENSSSUP00005032750.1"/>
    </source>
</evidence>
<evidence type="ECO:0000256" key="6">
    <source>
        <dbReference type="ARBA" id="ARBA00023212"/>
    </source>
</evidence>
<dbReference type="Pfam" id="PF08736">
    <property type="entry name" value="FA"/>
    <property type="match status" value="1"/>
</dbReference>
<dbReference type="InterPro" id="IPR008379">
    <property type="entry name" value="Band_4.1_C"/>
</dbReference>
<dbReference type="PANTHER" id="PTHR23280">
    <property type="entry name" value="4.1 G PROTEIN"/>
    <property type="match status" value="1"/>
</dbReference>
<evidence type="ECO:0000256" key="10">
    <source>
        <dbReference type="ARBA" id="ARBA00054563"/>
    </source>
</evidence>
<dbReference type="SUPFAM" id="SSF54236">
    <property type="entry name" value="Ubiquitin-like"/>
    <property type="match status" value="1"/>
</dbReference>
<keyword evidence="6" id="KW-0206">Cytoskeleton</keyword>
<evidence type="ECO:0000259" key="13">
    <source>
        <dbReference type="PROSITE" id="PS50057"/>
    </source>
</evidence>
<accession>A0A673VH28</accession>
<dbReference type="InterPro" id="IPR019749">
    <property type="entry name" value="Band_41_domain"/>
</dbReference>
<dbReference type="InterPro" id="IPR018979">
    <property type="entry name" value="FERM_N"/>
</dbReference>
<evidence type="ECO:0000256" key="11">
    <source>
        <dbReference type="ARBA" id="ARBA00078357"/>
    </source>
</evidence>
<feature type="region of interest" description="Disordered" evidence="12">
    <location>
        <begin position="992"/>
        <end position="1030"/>
    </location>
</feature>
<dbReference type="InterPro" id="IPR007477">
    <property type="entry name" value="SAB_dom"/>
</dbReference>
<dbReference type="GO" id="GO:0003779">
    <property type="term" value="F:actin binding"/>
    <property type="evidence" value="ECO:0007669"/>
    <property type="project" value="UniProtKB-KW"/>
</dbReference>
<feature type="compositionally biased region" description="Basic and acidic residues" evidence="12">
    <location>
        <begin position="436"/>
        <end position="446"/>
    </location>
</feature>
<reference evidence="14" key="3">
    <citation type="submission" date="2025-09" db="UniProtKB">
        <authorList>
            <consortium name="Ensembl"/>
        </authorList>
    </citation>
    <scope>IDENTIFICATION</scope>
</reference>
<dbReference type="InterPro" id="IPR014352">
    <property type="entry name" value="FERM/acyl-CoA-bd_prot_sf"/>
</dbReference>
<dbReference type="GO" id="GO:0005886">
    <property type="term" value="C:plasma membrane"/>
    <property type="evidence" value="ECO:0007669"/>
    <property type="project" value="TreeGrafter"/>
</dbReference>
<dbReference type="Pfam" id="PF09380">
    <property type="entry name" value="FERM_C"/>
    <property type="match status" value="1"/>
</dbReference>
<comment type="function">
    <text evidence="10">Protein 4.1 is a major structural element of the erythrocyte membrane skeleton. It plays a key role in regulating membrane physical properties of mechanical stability and deformability by stabilizing spectrin-actin interaction. Recruits DLG1 to membranes. Required for dynein-dynactin complex and NUMA1 recruitment at the mitotic cell cortex during anaphase.</text>
</comment>
<dbReference type="PANTHER" id="PTHR23280:SF20">
    <property type="entry name" value="BAND 4.1-LIKE PROTEIN 3"/>
    <property type="match status" value="1"/>
</dbReference>
<dbReference type="Pfam" id="PF00373">
    <property type="entry name" value="FERM_M"/>
    <property type="match status" value="1"/>
</dbReference>
<dbReference type="Gene3D" id="1.20.80.10">
    <property type="match status" value="1"/>
</dbReference>
<dbReference type="InterPro" id="IPR019748">
    <property type="entry name" value="FERM_central"/>
</dbReference>
<evidence type="ECO:0000256" key="9">
    <source>
        <dbReference type="ARBA" id="ARBA00032586"/>
    </source>
</evidence>
<feature type="compositionally biased region" description="Acidic residues" evidence="12">
    <location>
        <begin position="591"/>
        <end position="601"/>
    </location>
</feature>
<dbReference type="Proteomes" id="UP000472268">
    <property type="component" value="Chromosome 14"/>
</dbReference>
<feature type="compositionally biased region" description="Basic and acidic residues" evidence="12">
    <location>
        <begin position="854"/>
        <end position="869"/>
    </location>
</feature>
<keyword evidence="3" id="KW-0963">Cytoplasm</keyword>
<dbReference type="PROSITE" id="PS00660">
    <property type="entry name" value="FERM_1"/>
    <property type="match status" value="1"/>
</dbReference>
<dbReference type="PRINTS" id="PR00661">
    <property type="entry name" value="ERMFAMILY"/>
</dbReference>
<reference evidence="14 15" key="1">
    <citation type="submission" date="2019-05" db="EMBL/GenBank/DDBJ databases">
        <title>A Chromosome-scale Meerkat (S. suricatta) Genome Assembly.</title>
        <authorList>
            <person name="Dudchenko O."/>
            <person name="Lieberman Aiden E."/>
            <person name="Tung J."/>
            <person name="Barreiro L.B."/>
            <person name="Clutton-Brock T.H."/>
        </authorList>
    </citation>
    <scope>NUCLEOTIDE SEQUENCE [LARGE SCALE GENOMIC DNA]</scope>
</reference>
<feature type="domain" description="FERM" evidence="13">
    <location>
        <begin position="1"/>
        <end position="282"/>
    </location>
</feature>
<protein>
    <recommendedName>
        <fullName evidence="7">Protein 4.1</fullName>
    </recommendedName>
    <alternativeName>
        <fullName evidence="11">4.1R</fullName>
    </alternativeName>
    <alternativeName>
        <fullName evidence="8">Band 4.1</fullName>
    </alternativeName>
    <alternativeName>
        <fullName evidence="9">Erythrocyte membrane protein band 4.1</fullName>
    </alternativeName>
</protein>
<comment type="subcellular location">
    <subcellularLocation>
        <location evidence="2">Cytoplasm</location>
        <location evidence="2">Cell cortex</location>
    </subcellularLocation>
    <subcellularLocation>
        <location evidence="1">Cytoplasm</location>
        <location evidence="1">Cytoskeleton</location>
    </subcellularLocation>
</comment>
<dbReference type="FunFam" id="2.30.29.30:FF:000001">
    <property type="entry name" value="Erythrocyte membrane protein band 4.1"/>
    <property type="match status" value="1"/>
</dbReference>
<evidence type="ECO:0000256" key="2">
    <source>
        <dbReference type="ARBA" id="ARBA00004544"/>
    </source>
</evidence>
<dbReference type="PRINTS" id="PR00935">
    <property type="entry name" value="BAND41"/>
</dbReference>
<dbReference type="InterPro" id="IPR030691">
    <property type="entry name" value="Band4.1-L3_FERM_F1"/>
</dbReference>
<dbReference type="FunFam" id="1.20.80.10:FF:000001">
    <property type="entry name" value="Erythrocyte membrane protein band 4.1"/>
    <property type="match status" value="1"/>
</dbReference>
<name>A0A673VH28_SURSU</name>